<organism evidence="1">
    <name type="scientific">uncultured virus</name>
    <dbReference type="NCBI Taxonomy" id="340016"/>
    <lineage>
        <taxon>Viruses</taxon>
        <taxon>environmental samples</taxon>
    </lineage>
</organism>
<reference evidence="1" key="2">
    <citation type="journal article" date="2017" name="Nat. Commun.">
        <title>Single-virus genomics reveals hidden cosmopolitan and abundant viruses.</title>
        <authorList>
            <person name="Martinez-Hernandez F."/>
            <person name="Fornas O."/>
            <person name="Lluesma Gomez M."/>
            <person name="Bolduc B."/>
            <person name="de la Cruz Pena M.J."/>
            <person name="Martinez J.M."/>
            <person name="Anton J."/>
            <person name="Gasol J.M."/>
            <person name="Rosselli R."/>
            <person name="Rodriguez-Valera F."/>
            <person name="Sullivan M.B."/>
            <person name="Acinas S.G."/>
            <person name="Martinez-Garcia M."/>
        </authorList>
    </citation>
    <scope>NUCLEOTIDE SEQUENCE</scope>
</reference>
<name>A0A218MKC2_9VIRU</name>
<protein>
    <submittedName>
        <fullName evidence="1">Uncharacterized protein</fullName>
    </submittedName>
</protein>
<sequence>MIKRDIICKEGDCIFIDYYPANLVIAHNPSLKTDCAVIDKDSAKQTIYELRQLGWYPITNAMGYYE</sequence>
<proteinExistence type="predicted"/>
<reference evidence="1" key="1">
    <citation type="submission" date="2016-10" db="EMBL/GenBank/DDBJ databases">
        <authorList>
            <person name="Varghese N."/>
        </authorList>
    </citation>
    <scope>NUCLEOTIDE SEQUENCE</scope>
</reference>
<dbReference type="EMBL" id="KY052794">
    <property type="protein sequence ID" value="ASE99722.1"/>
    <property type="molecule type" value="Genomic_DNA"/>
</dbReference>
<accession>A0A218MKC2</accession>
<evidence type="ECO:0000313" key="1">
    <source>
        <dbReference type="EMBL" id="ASE99722.1"/>
    </source>
</evidence>